<name>A0A9W8HVD3_9FUNG</name>
<evidence type="ECO:0000313" key="2">
    <source>
        <dbReference type="EMBL" id="KAJ2792965.1"/>
    </source>
</evidence>
<reference evidence="2" key="1">
    <citation type="submission" date="2022-07" db="EMBL/GenBank/DDBJ databases">
        <title>Phylogenomic reconstructions and comparative analyses of Kickxellomycotina fungi.</title>
        <authorList>
            <person name="Reynolds N.K."/>
            <person name="Stajich J.E."/>
            <person name="Barry K."/>
            <person name="Grigoriev I.V."/>
            <person name="Crous P."/>
            <person name="Smith M.E."/>
        </authorList>
    </citation>
    <scope>NUCLEOTIDE SEQUENCE</scope>
    <source>
        <strain evidence="2">NRRL 1565</strain>
    </source>
</reference>
<feature type="compositionally biased region" description="Low complexity" evidence="1">
    <location>
        <begin position="1"/>
        <end position="20"/>
    </location>
</feature>
<evidence type="ECO:0000256" key="1">
    <source>
        <dbReference type="SAM" id="MobiDB-lite"/>
    </source>
</evidence>
<dbReference type="OrthoDB" id="5570009at2759"/>
<dbReference type="EMBL" id="JANBUO010003076">
    <property type="protein sequence ID" value="KAJ2792965.1"/>
    <property type="molecule type" value="Genomic_DNA"/>
</dbReference>
<evidence type="ECO:0000313" key="3">
    <source>
        <dbReference type="Proteomes" id="UP001140094"/>
    </source>
</evidence>
<dbReference type="Proteomes" id="UP001140094">
    <property type="component" value="Unassembled WGS sequence"/>
</dbReference>
<feature type="region of interest" description="Disordered" evidence="1">
    <location>
        <begin position="1"/>
        <end position="30"/>
    </location>
</feature>
<sequence length="251" mass="27016">KKAAGSASTENNDTTAAAAAKAEESGGYGDYRASSLYRRRHSQPRTGPAQFFIDSTDVSEDEGDRGAQAAVPPGLRMTQMQNEQPPRHQNHSQHSSPVIKVKLVAGMSHGFMQMYSLLPESKRVANVLGDWLCELLDGAHSISDGSRCASAVDTTNINSASWLNGDGNRRRGYSTQTDASDEHYTNTAALDAPSIEVTAASPVVAQRNESQHTLVTKSIFDKGMVDRYGIEVVSAANMVRRRGHGLADPLN</sequence>
<accession>A0A9W8HVD3</accession>
<gene>
    <name evidence="2" type="ORF">H4R20_006694</name>
</gene>
<feature type="non-terminal residue" evidence="2">
    <location>
        <position position="1"/>
    </location>
</feature>
<dbReference type="AlphaFoldDB" id="A0A9W8HVD3"/>
<protein>
    <submittedName>
        <fullName evidence="2">Uncharacterized protein</fullName>
    </submittedName>
</protein>
<organism evidence="2 3">
    <name type="scientific">Coemansia guatemalensis</name>
    <dbReference type="NCBI Taxonomy" id="2761395"/>
    <lineage>
        <taxon>Eukaryota</taxon>
        <taxon>Fungi</taxon>
        <taxon>Fungi incertae sedis</taxon>
        <taxon>Zoopagomycota</taxon>
        <taxon>Kickxellomycotina</taxon>
        <taxon>Kickxellomycetes</taxon>
        <taxon>Kickxellales</taxon>
        <taxon>Kickxellaceae</taxon>
        <taxon>Coemansia</taxon>
    </lineage>
</organism>
<keyword evidence="3" id="KW-1185">Reference proteome</keyword>
<comment type="caution">
    <text evidence="2">The sequence shown here is derived from an EMBL/GenBank/DDBJ whole genome shotgun (WGS) entry which is preliminary data.</text>
</comment>
<proteinExistence type="predicted"/>